<feature type="compositionally biased region" description="Basic and acidic residues" evidence="7">
    <location>
        <begin position="143"/>
        <end position="162"/>
    </location>
</feature>
<dbReference type="GO" id="GO:0006888">
    <property type="term" value="P:endoplasmic reticulum to Golgi vesicle-mediated transport"/>
    <property type="evidence" value="ECO:0007669"/>
    <property type="project" value="TreeGrafter"/>
</dbReference>
<feature type="signal peptide" evidence="8">
    <location>
        <begin position="1"/>
        <end position="22"/>
    </location>
</feature>
<gene>
    <name evidence="10" type="primary">mia2</name>
</gene>
<evidence type="ECO:0000256" key="3">
    <source>
        <dbReference type="ARBA" id="ARBA00022729"/>
    </source>
</evidence>
<dbReference type="GO" id="GO:0070971">
    <property type="term" value="C:endoplasmic reticulum exit site"/>
    <property type="evidence" value="ECO:0007669"/>
    <property type="project" value="TreeGrafter"/>
</dbReference>
<dbReference type="GeneTree" id="ENSGT00950000182767"/>
<dbReference type="Ensembl" id="ENSCMIT00000003311.1">
    <property type="protein sequence ID" value="ENSCMIP00000003193.1"/>
    <property type="gene ID" value="ENSCMIG00000001900.1"/>
</dbReference>
<organism evidence="10 11">
    <name type="scientific">Callorhinchus milii</name>
    <name type="common">Ghost shark</name>
    <dbReference type="NCBI Taxonomy" id="7868"/>
    <lineage>
        <taxon>Eukaryota</taxon>
        <taxon>Metazoa</taxon>
        <taxon>Chordata</taxon>
        <taxon>Craniata</taxon>
        <taxon>Vertebrata</taxon>
        <taxon>Chondrichthyes</taxon>
        <taxon>Holocephali</taxon>
        <taxon>Chimaeriformes</taxon>
        <taxon>Callorhinchidae</taxon>
        <taxon>Callorhinchus</taxon>
    </lineage>
</organism>
<evidence type="ECO:0000256" key="1">
    <source>
        <dbReference type="ARBA" id="ARBA00004389"/>
    </source>
</evidence>
<reference evidence="11" key="1">
    <citation type="journal article" date="2006" name="Science">
        <title>Ancient noncoding elements conserved in the human genome.</title>
        <authorList>
            <person name="Venkatesh B."/>
            <person name="Kirkness E.F."/>
            <person name="Loh Y.H."/>
            <person name="Halpern A.L."/>
            <person name="Lee A.P."/>
            <person name="Johnson J."/>
            <person name="Dandona N."/>
            <person name="Viswanathan L.D."/>
            <person name="Tay A."/>
            <person name="Venter J.C."/>
            <person name="Strausberg R.L."/>
            <person name="Brenner S."/>
        </authorList>
    </citation>
    <scope>NUCLEOTIDE SEQUENCE [LARGE SCALE GENOMIC DNA]</scope>
</reference>
<reference evidence="10" key="5">
    <citation type="submission" date="2025-09" db="UniProtKB">
        <authorList>
            <consortium name="Ensembl"/>
        </authorList>
    </citation>
    <scope>IDENTIFICATION</scope>
</reference>
<feature type="chain" id="PRO_5021418962" description="SH3 domain-containing protein" evidence="8">
    <location>
        <begin position="23"/>
        <end position="302"/>
    </location>
</feature>
<reference evidence="11" key="3">
    <citation type="journal article" date="2014" name="Nature">
        <title>Elephant shark genome provides unique insights into gnathostome evolution.</title>
        <authorList>
            <consortium name="International Elephant Shark Genome Sequencing Consortium"/>
            <person name="Venkatesh B."/>
            <person name="Lee A.P."/>
            <person name="Ravi V."/>
            <person name="Maurya A.K."/>
            <person name="Lian M.M."/>
            <person name="Swann J.B."/>
            <person name="Ohta Y."/>
            <person name="Flajnik M.F."/>
            <person name="Sutoh Y."/>
            <person name="Kasahara M."/>
            <person name="Hoon S."/>
            <person name="Gangu V."/>
            <person name="Roy S.W."/>
            <person name="Irimia M."/>
            <person name="Korzh V."/>
            <person name="Kondrychyn I."/>
            <person name="Lim Z.W."/>
            <person name="Tay B.H."/>
            <person name="Tohari S."/>
            <person name="Kong K.W."/>
            <person name="Ho S."/>
            <person name="Lorente-Galdos B."/>
            <person name="Quilez J."/>
            <person name="Marques-Bonet T."/>
            <person name="Raney B.J."/>
            <person name="Ingham P.W."/>
            <person name="Tay A."/>
            <person name="Hillier L.W."/>
            <person name="Minx P."/>
            <person name="Boehm T."/>
            <person name="Wilson R.K."/>
            <person name="Brenner S."/>
            <person name="Warren W.C."/>
        </authorList>
    </citation>
    <scope>NUCLEOTIDE SEQUENCE [LARGE SCALE GENOMIC DNA]</scope>
</reference>
<dbReference type="Proteomes" id="UP000314986">
    <property type="component" value="Unassembled WGS sequence"/>
</dbReference>
<comment type="subcellular location">
    <subcellularLocation>
        <location evidence="1">Endoplasmic reticulum membrane</location>
        <topology evidence="1">Single-pass membrane protein</topology>
    </subcellularLocation>
</comment>
<dbReference type="InterPro" id="IPR036028">
    <property type="entry name" value="SH3-like_dom_sf"/>
</dbReference>
<keyword evidence="4" id="KW-0256">Endoplasmic reticulum</keyword>
<accession>A0A4W3GI13</accession>
<feature type="domain" description="SH3" evidence="9">
    <location>
        <begin position="41"/>
        <end position="95"/>
    </location>
</feature>
<evidence type="ECO:0000256" key="6">
    <source>
        <dbReference type="ARBA" id="ARBA00023180"/>
    </source>
</evidence>
<reference evidence="11" key="2">
    <citation type="journal article" date="2007" name="PLoS Biol.">
        <title>Survey sequencing and comparative analysis of the elephant shark (Callorhinchus milii) genome.</title>
        <authorList>
            <person name="Venkatesh B."/>
            <person name="Kirkness E.F."/>
            <person name="Loh Y.H."/>
            <person name="Halpern A.L."/>
            <person name="Lee A.P."/>
            <person name="Johnson J."/>
            <person name="Dandona N."/>
            <person name="Viswanathan L.D."/>
            <person name="Tay A."/>
            <person name="Venter J.C."/>
            <person name="Strausberg R.L."/>
            <person name="Brenner S."/>
        </authorList>
    </citation>
    <scope>NUCLEOTIDE SEQUENCE [LARGE SCALE GENOMIC DNA]</scope>
</reference>
<evidence type="ECO:0000259" key="9">
    <source>
        <dbReference type="Pfam" id="PF07653"/>
    </source>
</evidence>
<proteinExistence type="predicted"/>
<dbReference type="Gene3D" id="2.30.30.40">
    <property type="entry name" value="SH3 Domains"/>
    <property type="match status" value="1"/>
</dbReference>
<protein>
    <recommendedName>
        <fullName evidence="9">SH3 domain-containing protein</fullName>
    </recommendedName>
</protein>
<evidence type="ECO:0000256" key="7">
    <source>
        <dbReference type="SAM" id="MobiDB-lite"/>
    </source>
</evidence>
<feature type="compositionally biased region" description="Polar residues" evidence="7">
    <location>
        <begin position="163"/>
        <end position="173"/>
    </location>
</feature>
<dbReference type="PANTHER" id="PTHR23158:SF33">
    <property type="entry name" value="TRANSPORT AND GOLGI ORGANIZATION PROTEIN 1"/>
    <property type="match status" value="1"/>
</dbReference>
<dbReference type="InterPro" id="IPR001452">
    <property type="entry name" value="SH3_domain"/>
</dbReference>
<name>A0A4W3GI13_CALMI</name>
<sequence length="302" mass="34317">MASTTGFIILLVLFLHLVTVTSLSDLKTCADPQCARLLNRVQASMDYKGPDCRYLTYKSGESIDVYWKLSGKRNDLWAGSIGKQFGYFPKDTVQVEEIFVSSEEEFPTEESDFLCLHEGEYFSVSDPSSGKYGESSLLSQEKLTTERHESEHVNNNADDKDTYSSGDISDTGLHNSKQKLKKVEDDWMWQDVQLTKEAQDINSELAKRQELDIHTLKQSMDQEKVTISDDIQERTLENQLYQDAHNINQESNILDKTDQAVVNTQDNQMLSQDFSEELGKEPKTTNVIDGMGAVHVNGKYER</sequence>
<evidence type="ECO:0000313" key="11">
    <source>
        <dbReference type="Proteomes" id="UP000314986"/>
    </source>
</evidence>
<evidence type="ECO:0000256" key="5">
    <source>
        <dbReference type="ARBA" id="ARBA00023054"/>
    </source>
</evidence>
<dbReference type="GO" id="GO:0005789">
    <property type="term" value="C:endoplasmic reticulum membrane"/>
    <property type="evidence" value="ECO:0007669"/>
    <property type="project" value="UniProtKB-SubCell"/>
</dbReference>
<feature type="region of interest" description="Disordered" evidence="7">
    <location>
        <begin position="125"/>
        <end position="173"/>
    </location>
</feature>
<dbReference type="Pfam" id="PF07653">
    <property type="entry name" value="SH3_2"/>
    <property type="match status" value="1"/>
</dbReference>
<evidence type="ECO:0000256" key="8">
    <source>
        <dbReference type="SAM" id="SignalP"/>
    </source>
</evidence>
<evidence type="ECO:0000256" key="4">
    <source>
        <dbReference type="ARBA" id="ARBA00022824"/>
    </source>
</evidence>
<reference evidence="10" key="4">
    <citation type="submission" date="2025-08" db="UniProtKB">
        <authorList>
            <consortium name="Ensembl"/>
        </authorList>
    </citation>
    <scope>IDENTIFICATION</scope>
</reference>
<dbReference type="InterPro" id="IPR051500">
    <property type="entry name" value="cTAGE_MIA/OTOR"/>
</dbReference>
<keyword evidence="5" id="KW-0175">Coiled coil</keyword>
<keyword evidence="6" id="KW-0325">Glycoprotein</keyword>
<evidence type="ECO:0000313" key="10">
    <source>
        <dbReference type="Ensembl" id="ENSCMIP00000003193.1"/>
    </source>
</evidence>
<keyword evidence="11" id="KW-1185">Reference proteome</keyword>
<dbReference type="PANTHER" id="PTHR23158">
    <property type="entry name" value="MELANOMA INHIBITORY ACTIVITY-RELATED"/>
    <property type="match status" value="1"/>
</dbReference>
<dbReference type="SUPFAM" id="SSF50044">
    <property type="entry name" value="SH3-domain"/>
    <property type="match status" value="1"/>
</dbReference>
<dbReference type="AlphaFoldDB" id="A0A4W3GI13"/>
<evidence type="ECO:0000256" key="2">
    <source>
        <dbReference type="ARBA" id="ARBA00022443"/>
    </source>
</evidence>
<dbReference type="GO" id="GO:0035459">
    <property type="term" value="P:vesicle cargo loading"/>
    <property type="evidence" value="ECO:0007669"/>
    <property type="project" value="TreeGrafter"/>
</dbReference>
<keyword evidence="3 8" id="KW-0732">Signal</keyword>
<keyword evidence="2" id="KW-0728">SH3 domain</keyword>
<dbReference type="GO" id="GO:0009306">
    <property type="term" value="P:protein secretion"/>
    <property type="evidence" value="ECO:0007669"/>
    <property type="project" value="TreeGrafter"/>
</dbReference>